<dbReference type="HAMAP" id="MF_01161">
    <property type="entry name" value="tRNA_Ile_lys_synt"/>
    <property type="match status" value="1"/>
</dbReference>
<evidence type="ECO:0000256" key="6">
    <source>
        <dbReference type="ARBA" id="ARBA00048539"/>
    </source>
</evidence>
<dbReference type="SUPFAM" id="SSF82829">
    <property type="entry name" value="MesJ substrate recognition domain-like"/>
    <property type="match status" value="1"/>
</dbReference>
<evidence type="ECO:0000259" key="8">
    <source>
        <dbReference type="Pfam" id="PF01171"/>
    </source>
</evidence>
<keyword evidence="11" id="KW-1185">Reference proteome</keyword>
<comment type="catalytic activity">
    <reaction evidence="6 7">
        <text>cytidine(34) in tRNA(Ile2) + L-lysine + ATP = lysidine(34) in tRNA(Ile2) + AMP + diphosphate + H(+)</text>
        <dbReference type="Rhea" id="RHEA:43744"/>
        <dbReference type="Rhea" id="RHEA-COMP:10625"/>
        <dbReference type="Rhea" id="RHEA-COMP:10670"/>
        <dbReference type="ChEBI" id="CHEBI:15378"/>
        <dbReference type="ChEBI" id="CHEBI:30616"/>
        <dbReference type="ChEBI" id="CHEBI:32551"/>
        <dbReference type="ChEBI" id="CHEBI:33019"/>
        <dbReference type="ChEBI" id="CHEBI:82748"/>
        <dbReference type="ChEBI" id="CHEBI:83665"/>
        <dbReference type="ChEBI" id="CHEBI:456215"/>
        <dbReference type="EC" id="6.3.4.19"/>
    </reaction>
</comment>
<dbReference type="NCBIfam" id="TIGR02432">
    <property type="entry name" value="lysidine_TilS_N"/>
    <property type="match status" value="1"/>
</dbReference>
<comment type="caution">
    <text evidence="10">The sequence shown here is derived from an EMBL/GenBank/DDBJ whole genome shotgun (WGS) entry which is preliminary data.</text>
</comment>
<evidence type="ECO:0000256" key="5">
    <source>
        <dbReference type="ARBA" id="ARBA00022840"/>
    </source>
</evidence>
<keyword evidence="5 7" id="KW-0067">ATP-binding</keyword>
<sequence>MNAPAREVAAVRSAVTAAVADLPPDALVLVACSGGPDSLALAAGTAFVAQRSTRAGTPRRAEAVVVDHGLQEASAQVADDAAAACRGLGLPAVVVRVEVDGRGEAAARDARYAALDRVADELGAAVVLLGHTLDDQAETVLLGLARGSGARALAGMPATRGRFRRPLLGLRRADTLAACAALHLQPWHDPTNDGSHADASLRSRVRDDALPTLERVLGPGVADALARSAAQLRDDADLLDALADDLLAAARTADGLDVEILDKAPPALRTRALRSAAIAAGSPAGALGRSHVLAVDALVTDWHGQGPVALPGGIAVSRACGRLALNTAPA</sequence>
<dbReference type="Proteomes" id="UP001239626">
    <property type="component" value="Unassembled WGS sequence"/>
</dbReference>
<dbReference type="SUPFAM" id="SSF52402">
    <property type="entry name" value="Adenine nucleotide alpha hydrolases-like"/>
    <property type="match status" value="1"/>
</dbReference>
<dbReference type="EC" id="6.3.4.19" evidence="7"/>
<dbReference type="Gene3D" id="3.40.50.620">
    <property type="entry name" value="HUPs"/>
    <property type="match status" value="1"/>
</dbReference>
<dbReference type="InterPro" id="IPR015262">
    <property type="entry name" value="tRNA_Ile_lys_synt_subst-bd"/>
</dbReference>
<dbReference type="InterPro" id="IPR012795">
    <property type="entry name" value="tRNA_Ile_lys_synt_N"/>
</dbReference>
<evidence type="ECO:0000256" key="1">
    <source>
        <dbReference type="ARBA" id="ARBA00022490"/>
    </source>
</evidence>
<dbReference type="Pfam" id="PF09179">
    <property type="entry name" value="TilS"/>
    <property type="match status" value="1"/>
</dbReference>
<organism evidence="10 11">
    <name type="scientific">Cellulomonas humilata</name>
    <dbReference type="NCBI Taxonomy" id="144055"/>
    <lineage>
        <taxon>Bacteria</taxon>
        <taxon>Bacillati</taxon>
        <taxon>Actinomycetota</taxon>
        <taxon>Actinomycetes</taxon>
        <taxon>Micrococcales</taxon>
        <taxon>Cellulomonadaceae</taxon>
        <taxon>Cellulomonas</taxon>
    </lineage>
</organism>
<dbReference type="InterPro" id="IPR011063">
    <property type="entry name" value="TilS/TtcA_N"/>
</dbReference>
<comment type="function">
    <text evidence="7">Ligates lysine onto the cytidine present at position 34 of the AUA codon-specific tRNA(Ile) that contains the anticodon CAU, in an ATP-dependent manner. Cytidine is converted to lysidine, thus changing the amino acid specificity of the tRNA from methionine to isoleucine.</text>
</comment>
<dbReference type="InterPro" id="IPR014729">
    <property type="entry name" value="Rossmann-like_a/b/a_fold"/>
</dbReference>
<keyword evidence="1 7" id="KW-0963">Cytoplasm</keyword>
<keyword evidence="4 7" id="KW-0547">Nucleotide-binding</keyword>
<keyword evidence="3 7" id="KW-0819">tRNA processing</keyword>
<evidence type="ECO:0000313" key="11">
    <source>
        <dbReference type="Proteomes" id="UP001239626"/>
    </source>
</evidence>
<evidence type="ECO:0000256" key="7">
    <source>
        <dbReference type="HAMAP-Rule" id="MF_01161"/>
    </source>
</evidence>
<dbReference type="GO" id="GO:0032267">
    <property type="term" value="F:tRNA(Ile)-lysidine synthase activity"/>
    <property type="evidence" value="ECO:0007669"/>
    <property type="project" value="UniProtKB-EC"/>
</dbReference>
<evidence type="ECO:0000256" key="2">
    <source>
        <dbReference type="ARBA" id="ARBA00022598"/>
    </source>
</evidence>
<dbReference type="CDD" id="cd01992">
    <property type="entry name" value="TilS_N"/>
    <property type="match status" value="1"/>
</dbReference>
<reference evidence="10 11" key="1">
    <citation type="submission" date="2023-07" db="EMBL/GenBank/DDBJ databases">
        <title>Sorghum-associated microbial communities from plants grown in Nebraska, USA.</title>
        <authorList>
            <person name="Schachtman D."/>
        </authorList>
    </citation>
    <scope>NUCLEOTIDE SEQUENCE [LARGE SCALE GENOMIC DNA]</scope>
    <source>
        <strain evidence="10 11">BE332</strain>
    </source>
</reference>
<feature type="domain" description="tRNA(Ile)-lysidine/2-thiocytidine synthase N-terminal" evidence="8">
    <location>
        <begin position="28"/>
        <end position="196"/>
    </location>
</feature>
<comment type="subcellular location">
    <subcellularLocation>
        <location evidence="7">Cytoplasm</location>
    </subcellularLocation>
</comment>
<evidence type="ECO:0000256" key="4">
    <source>
        <dbReference type="ARBA" id="ARBA00022741"/>
    </source>
</evidence>
<dbReference type="Gene3D" id="1.20.59.20">
    <property type="match status" value="1"/>
</dbReference>
<proteinExistence type="inferred from homology"/>
<dbReference type="InterPro" id="IPR012094">
    <property type="entry name" value="tRNA_Ile_lys_synt"/>
</dbReference>
<dbReference type="RefSeq" id="WP_307489586.1">
    <property type="nucleotide sequence ID" value="NZ_JAUSVB010000001.1"/>
</dbReference>
<comment type="similarity">
    <text evidence="7">Belongs to the tRNA(Ile)-lysidine synthase family.</text>
</comment>
<name>A0ABU0EAD1_9CELL</name>
<comment type="domain">
    <text evidence="7">The N-terminal region contains the highly conserved SGGXDS motif, predicted to be a P-loop motif involved in ATP binding.</text>
</comment>
<gene>
    <name evidence="7" type="primary">tilS</name>
    <name evidence="10" type="ORF">J2X26_000522</name>
</gene>
<feature type="domain" description="tRNA(Ile)-lysidine synthase substrate-binding" evidence="9">
    <location>
        <begin position="256"/>
        <end position="323"/>
    </location>
</feature>
<keyword evidence="2 7" id="KW-0436">Ligase</keyword>
<evidence type="ECO:0000256" key="3">
    <source>
        <dbReference type="ARBA" id="ARBA00022694"/>
    </source>
</evidence>
<dbReference type="Pfam" id="PF01171">
    <property type="entry name" value="ATP_bind_3"/>
    <property type="match status" value="1"/>
</dbReference>
<evidence type="ECO:0000259" key="9">
    <source>
        <dbReference type="Pfam" id="PF09179"/>
    </source>
</evidence>
<evidence type="ECO:0000313" key="10">
    <source>
        <dbReference type="EMBL" id="MDQ0372225.1"/>
    </source>
</evidence>
<dbReference type="EMBL" id="JAUSVB010000001">
    <property type="protein sequence ID" value="MDQ0372225.1"/>
    <property type="molecule type" value="Genomic_DNA"/>
</dbReference>
<accession>A0ABU0EAD1</accession>
<feature type="binding site" evidence="7">
    <location>
        <begin position="33"/>
        <end position="38"/>
    </location>
    <ligand>
        <name>ATP</name>
        <dbReference type="ChEBI" id="CHEBI:30616"/>
    </ligand>
</feature>
<dbReference type="PANTHER" id="PTHR43033">
    <property type="entry name" value="TRNA(ILE)-LYSIDINE SYNTHASE-RELATED"/>
    <property type="match status" value="1"/>
</dbReference>
<dbReference type="PANTHER" id="PTHR43033:SF1">
    <property type="entry name" value="TRNA(ILE)-LYSIDINE SYNTHASE-RELATED"/>
    <property type="match status" value="1"/>
</dbReference>
<protein>
    <recommendedName>
        <fullName evidence="7">tRNA(Ile)-lysidine synthase</fullName>
        <ecNumber evidence="7">6.3.4.19</ecNumber>
    </recommendedName>
    <alternativeName>
        <fullName evidence="7">tRNA(Ile)-2-lysyl-cytidine synthase</fullName>
    </alternativeName>
    <alternativeName>
        <fullName evidence="7">tRNA(Ile)-lysidine synthetase</fullName>
    </alternativeName>
</protein>